<feature type="region of interest" description="Disordered" evidence="8">
    <location>
        <begin position="245"/>
        <end position="292"/>
    </location>
</feature>
<dbReference type="EMBL" id="KV429033">
    <property type="protein sequence ID" value="KZT74267.1"/>
    <property type="molecule type" value="Genomic_DNA"/>
</dbReference>
<keyword evidence="4 7" id="KW-0863">Zinc-finger</keyword>
<gene>
    <name evidence="10" type="ORF">DAEQUDRAFT_720426</name>
</gene>
<dbReference type="GO" id="GO:0008270">
    <property type="term" value="F:zinc ion binding"/>
    <property type="evidence" value="ECO:0007669"/>
    <property type="project" value="UniProtKB-KW"/>
</dbReference>
<proteinExistence type="predicted"/>
<evidence type="ECO:0000256" key="1">
    <source>
        <dbReference type="ARBA" id="ARBA00004123"/>
    </source>
</evidence>
<feature type="region of interest" description="Disordered" evidence="8">
    <location>
        <begin position="205"/>
        <end position="229"/>
    </location>
</feature>
<dbReference type="SMART" id="SM00355">
    <property type="entry name" value="ZnF_C2H2"/>
    <property type="match status" value="2"/>
</dbReference>
<dbReference type="AlphaFoldDB" id="A0A165U1P3"/>
<protein>
    <recommendedName>
        <fullName evidence="9">C2H2-type domain-containing protein</fullName>
    </recommendedName>
</protein>
<dbReference type="InterPro" id="IPR036236">
    <property type="entry name" value="Znf_C2H2_sf"/>
</dbReference>
<comment type="subcellular location">
    <subcellularLocation>
        <location evidence="1">Nucleus</location>
    </subcellularLocation>
</comment>
<dbReference type="Gene3D" id="3.30.160.60">
    <property type="entry name" value="Classic Zinc Finger"/>
    <property type="match status" value="2"/>
</dbReference>
<feature type="compositionally biased region" description="Acidic residues" evidence="8">
    <location>
        <begin position="434"/>
        <end position="448"/>
    </location>
</feature>
<evidence type="ECO:0000313" key="10">
    <source>
        <dbReference type="EMBL" id="KZT74267.1"/>
    </source>
</evidence>
<dbReference type="InterPro" id="IPR050331">
    <property type="entry name" value="Zinc_finger"/>
</dbReference>
<evidence type="ECO:0000256" key="4">
    <source>
        <dbReference type="ARBA" id="ARBA00022771"/>
    </source>
</evidence>
<reference evidence="10 11" key="1">
    <citation type="journal article" date="2016" name="Mol. Biol. Evol.">
        <title>Comparative Genomics of Early-Diverging Mushroom-Forming Fungi Provides Insights into the Origins of Lignocellulose Decay Capabilities.</title>
        <authorList>
            <person name="Nagy L.G."/>
            <person name="Riley R."/>
            <person name="Tritt A."/>
            <person name="Adam C."/>
            <person name="Daum C."/>
            <person name="Floudas D."/>
            <person name="Sun H."/>
            <person name="Yadav J.S."/>
            <person name="Pangilinan J."/>
            <person name="Larsson K.H."/>
            <person name="Matsuura K."/>
            <person name="Barry K."/>
            <person name="Labutti K."/>
            <person name="Kuo R."/>
            <person name="Ohm R.A."/>
            <person name="Bhattacharya S.S."/>
            <person name="Shirouzu T."/>
            <person name="Yoshinaga Y."/>
            <person name="Martin F.M."/>
            <person name="Grigoriev I.V."/>
            <person name="Hibbett D.S."/>
        </authorList>
    </citation>
    <scope>NUCLEOTIDE SEQUENCE [LARGE SCALE GENOMIC DNA]</scope>
    <source>
        <strain evidence="10 11">L-15889</strain>
    </source>
</reference>
<dbReference type="OrthoDB" id="654211at2759"/>
<feature type="compositionally biased region" description="Low complexity" evidence="8">
    <location>
        <begin position="216"/>
        <end position="225"/>
    </location>
</feature>
<keyword evidence="5" id="KW-0862">Zinc</keyword>
<organism evidence="10 11">
    <name type="scientific">Daedalea quercina L-15889</name>
    <dbReference type="NCBI Taxonomy" id="1314783"/>
    <lineage>
        <taxon>Eukaryota</taxon>
        <taxon>Fungi</taxon>
        <taxon>Dikarya</taxon>
        <taxon>Basidiomycota</taxon>
        <taxon>Agaricomycotina</taxon>
        <taxon>Agaricomycetes</taxon>
        <taxon>Polyporales</taxon>
        <taxon>Fomitopsis</taxon>
    </lineage>
</organism>
<dbReference type="PROSITE" id="PS00028">
    <property type="entry name" value="ZINC_FINGER_C2H2_1"/>
    <property type="match status" value="2"/>
</dbReference>
<keyword evidence="2" id="KW-0479">Metal-binding</keyword>
<feature type="region of interest" description="Disordered" evidence="8">
    <location>
        <begin position="426"/>
        <end position="464"/>
    </location>
</feature>
<keyword evidence="11" id="KW-1185">Reference proteome</keyword>
<feature type="region of interest" description="Disordered" evidence="8">
    <location>
        <begin position="49"/>
        <end position="104"/>
    </location>
</feature>
<feature type="compositionally biased region" description="Basic and acidic residues" evidence="8">
    <location>
        <begin position="145"/>
        <end position="154"/>
    </location>
</feature>
<evidence type="ECO:0000256" key="2">
    <source>
        <dbReference type="ARBA" id="ARBA00022723"/>
    </source>
</evidence>
<dbReference type="PROSITE" id="PS50157">
    <property type="entry name" value="ZINC_FINGER_C2H2_2"/>
    <property type="match status" value="1"/>
</dbReference>
<accession>A0A165U1P3</accession>
<dbReference type="Proteomes" id="UP000076727">
    <property type="component" value="Unassembled WGS sequence"/>
</dbReference>
<dbReference type="STRING" id="1314783.A0A165U1P3"/>
<dbReference type="FunFam" id="3.30.160.60:FF:001498">
    <property type="entry name" value="Zinc finger protein 404"/>
    <property type="match status" value="1"/>
</dbReference>
<dbReference type="SUPFAM" id="SSF57667">
    <property type="entry name" value="beta-beta-alpha zinc fingers"/>
    <property type="match status" value="1"/>
</dbReference>
<evidence type="ECO:0000256" key="7">
    <source>
        <dbReference type="PROSITE-ProRule" id="PRU00042"/>
    </source>
</evidence>
<dbReference type="PANTHER" id="PTHR16515:SF49">
    <property type="entry name" value="GASTRULA ZINC FINGER PROTEIN XLCGF49.1-LIKE-RELATED"/>
    <property type="match status" value="1"/>
</dbReference>
<dbReference type="GO" id="GO:0010468">
    <property type="term" value="P:regulation of gene expression"/>
    <property type="evidence" value="ECO:0007669"/>
    <property type="project" value="TreeGrafter"/>
</dbReference>
<dbReference type="GO" id="GO:0005634">
    <property type="term" value="C:nucleus"/>
    <property type="evidence" value="ECO:0007669"/>
    <property type="project" value="UniProtKB-SubCell"/>
</dbReference>
<evidence type="ECO:0000256" key="3">
    <source>
        <dbReference type="ARBA" id="ARBA00022737"/>
    </source>
</evidence>
<feature type="region of interest" description="Disordered" evidence="8">
    <location>
        <begin position="145"/>
        <end position="164"/>
    </location>
</feature>
<keyword evidence="6" id="KW-0539">Nucleus</keyword>
<sequence>MHPNSQNLEILAKGASLERERRTHPTLACTANNVHAASNIGRYCIPPHDDHHTQRTASVHPRALPSPPTRLPSLREMTRDAPPIETRRVSTEPVSDGQEQNSQGRVRLSVYESPRATYTWPRFDPTLVSLTKEKPVIYVTYKRGTDASHGDEKASTCSSSATGLSEPASLYAKDVNGRKRSSSIESDCASNAGSLFKQARFSYHHRPQHNHDHPSRSTTSSPTVSNGPATVQLGRELHASFQGLGIRGEGGEKGALSGTSRQPTETATSTPTEPPSAPTDRGKQSRTKPVRRPICALRSDDEWLQYTKPFKAPGPGGFRGLRCIWHEPKKGDEGSFVRCTYIQKRHLVKRHICSKHLGIRPWECRVCGKTFAQLSNLETHENTHTGERPHECPFCDERFKDPARQYRHKKDVHGYVTARERKMISEVYGTSDPELSDSDARETDEDSDAYYGSVNAPRVQRASS</sequence>
<evidence type="ECO:0000256" key="8">
    <source>
        <dbReference type="SAM" id="MobiDB-lite"/>
    </source>
</evidence>
<evidence type="ECO:0000313" key="11">
    <source>
        <dbReference type="Proteomes" id="UP000076727"/>
    </source>
</evidence>
<evidence type="ECO:0000256" key="5">
    <source>
        <dbReference type="ARBA" id="ARBA00022833"/>
    </source>
</evidence>
<name>A0A165U1P3_9APHY</name>
<dbReference type="PANTHER" id="PTHR16515">
    <property type="entry name" value="PR DOMAIN ZINC FINGER PROTEIN"/>
    <property type="match status" value="1"/>
</dbReference>
<keyword evidence="3" id="KW-0677">Repeat</keyword>
<dbReference type="InterPro" id="IPR013087">
    <property type="entry name" value="Znf_C2H2_type"/>
</dbReference>
<evidence type="ECO:0000256" key="6">
    <source>
        <dbReference type="ARBA" id="ARBA00023242"/>
    </source>
</evidence>
<feature type="domain" description="C2H2-type" evidence="9">
    <location>
        <begin position="362"/>
        <end position="389"/>
    </location>
</feature>
<evidence type="ECO:0000259" key="9">
    <source>
        <dbReference type="PROSITE" id="PS50157"/>
    </source>
</evidence>